<sequence length="297" mass="32513">MWTECTVYVVCNNHQIRVVIPDDAHDARHCIRTECVAGRITGIGDKEGLDFRAFQAVYVFVAVLPEVHPFVIHAVGMYFGHSKLVAAELWDFNIGGKGRNHEDDAVPFVQQEVFLQGVEDVAHGGCSTFGGKQVIGTPGRTVVAHLLRKVILHKDFRKMKDAVGHGILVAYNAFGPFVYKAVGVGGMLHQQVVVGLFQQFGARYVIVLFQEGFEAGGNAFFFGDACNALGQIHDAAALFQAEASQQEEGFAWSGCNPVGVAAPCVQHGTGGFLQTLVCHVYQAVLQFERTDRFHFLF</sequence>
<dbReference type="AlphaFoldDB" id="A0ABC9NE37"/>
<protein>
    <submittedName>
        <fullName evidence="1">Uncharacterized protein</fullName>
    </submittedName>
</protein>
<dbReference type="Proteomes" id="UP000004110">
    <property type="component" value="Unassembled WGS sequence"/>
</dbReference>
<proteinExistence type="predicted"/>
<reference evidence="1" key="2">
    <citation type="submission" date="2013-11" db="EMBL/GenBank/DDBJ databases">
        <title>Draft genome sequence of Bacteroides uniformis (ATCC 8492).</title>
        <authorList>
            <person name="Sudarsanam P."/>
            <person name="Ley R."/>
            <person name="Guruge J."/>
            <person name="Turnbaugh P.J."/>
            <person name="Mahowald M."/>
            <person name="Liep D."/>
            <person name="Gordon J."/>
        </authorList>
    </citation>
    <scope>NUCLEOTIDE SEQUENCE</scope>
    <source>
        <strain evidence="1">ATCC 8492</strain>
    </source>
</reference>
<comment type="caution">
    <text evidence="1">The sequence shown here is derived from an EMBL/GenBank/DDBJ whole genome shotgun (WGS) entry which is preliminary data.</text>
</comment>
<reference evidence="1" key="1">
    <citation type="submission" date="2007-06" db="EMBL/GenBank/DDBJ databases">
        <authorList>
            <person name="Fulton L."/>
            <person name="Clifton S."/>
            <person name="Fulton B."/>
            <person name="Xu J."/>
            <person name="Minx P."/>
            <person name="Pepin K.H."/>
            <person name="Johnson M."/>
            <person name="Thiruvilangam P."/>
            <person name="Bhonagiri V."/>
            <person name="Nash W.E."/>
            <person name="Mardis E.R."/>
            <person name="Wilson R.K."/>
        </authorList>
    </citation>
    <scope>NUCLEOTIDE SEQUENCE [LARGE SCALE GENOMIC DNA]</scope>
    <source>
        <strain evidence="1">ATCC 8492</strain>
    </source>
</reference>
<name>A0ABC9NE37_BACUC</name>
<accession>A0ABC9NE37</accession>
<organism evidence="1 2">
    <name type="scientific">Bacteroides uniformis (strain ATCC 8492 / DSM 6597 / CCUG 4942 / CIP 103695 / JCM 5828 / KCTC 5204 / NCTC 13054 / VPI 0061)</name>
    <dbReference type="NCBI Taxonomy" id="411479"/>
    <lineage>
        <taxon>Bacteria</taxon>
        <taxon>Pseudomonadati</taxon>
        <taxon>Bacteroidota</taxon>
        <taxon>Bacteroidia</taxon>
        <taxon>Bacteroidales</taxon>
        <taxon>Bacteroidaceae</taxon>
        <taxon>Bacteroides</taxon>
    </lineage>
</organism>
<gene>
    <name evidence="1" type="ORF">BACUNI_01453</name>
</gene>
<evidence type="ECO:0000313" key="1">
    <source>
        <dbReference type="EMBL" id="EDO54931.1"/>
    </source>
</evidence>
<evidence type="ECO:0000313" key="2">
    <source>
        <dbReference type="Proteomes" id="UP000004110"/>
    </source>
</evidence>
<keyword evidence="2" id="KW-1185">Reference proteome</keyword>
<dbReference type="EMBL" id="AAYH02000040">
    <property type="protein sequence ID" value="EDO54931.1"/>
    <property type="molecule type" value="Genomic_DNA"/>
</dbReference>